<gene>
    <name evidence="6" type="ORF">HKD39_16860</name>
</gene>
<dbReference type="GO" id="GO:0008610">
    <property type="term" value="P:lipid biosynthetic process"/>
    <property type="evidence" value="ECO:0007669"/>
    <property type="project" value="UniProtKB-ARBA"/>
</dbReference>
<dbReference type="SMART" id="SM00823">
    <property type="entry name" value="PKS_PP"/>
    <property type="match status" value="1"/>
</dbReference>
<dbReference type="InterPro" id="IPR009081">
    <property type="entry name" value="PP-bd_ACP"/>
</dbReference>
<dbReference type="RefSeq" id="WP_171201038.1">
    <property type="nucleotide sequence ID" value="NZ_JABEND010000012.1"/>
</dbReference>
<dbReference type="FunFam" id="1.10.1200.10:FF:000016">
    <property type="entry name" value="Non-ribosomal peptide synthase"/>
    <property type="match status" value="1"/>
</dbReference>
<comment type="cofactor">
    <cofactor evidence="1">
        <name>pantetheine 4'-phosphate</name>
        <dbReference type="ChEBI" id="CHEBI:47942"/>
    </cofactor>
</comment>
<dbReference type="PROSITE" id="PS00012">
    <property type="entry name" value="PHOSPHOPANTETHEINE"/>
    <property type="match status" value="1"/>
</dbReference>
<dbReference type="Proteomes" id="UP000562984">
    <property type="component" value="Unassembled WGS sequence"/>
</dbReference>
<dbReference type="GO" id="GO:0005829">
    <property type="term" value="C:cytosol"/>
    <property type="evidence" value="ECO:0007669"/>
    <property type="project" value="TreeGrafter"/>
</dbReference>
<dbReference type="InterPro" id="IPR036736">
    <property type="entry name" value="ACP-like_sf"/>
</dbReference>
<dbReference type="Pfam" id="PF00668">
    <property type="entry name" value="Condensation"/>
    <property type="match status" value="1"/>
</dbReference>
<dbReference type="SUPFAM" id="SSF52777">
    <property type="entry name" value="CoA-dependent acyltransferases"/>
    <property type="match status" value="2"/>
</dbReference>
<organism evidence="6 7">
    <name type="scientific">Nakamurella aerolata</name>
    <dbReference type="NCBI Taxonomy" id="1656892"/>
    <lineage>
        <taxon>Bacteria</taxon>
        <taxon>Bacillati</taxon>
        <taxon>Actinomycetota</taxon>
        <taxon>Actinomycetes</taxon>
        <taxon>Nakamurellales</taxon>
        <taxon>Nakamurellaceae</taxon>
        <taxon>Nakamurella</taxon>
    </lineage>
</organism>
<dbReference type="Gene3D" id="3.30.559.30">
    <property type="entry name" value="Nonribosomal peptide synthetase, condensation domain"/>
    <property type="match status" value="1"/>
</dbReference>
<keyword evidence="3" id="KW-0597">Phosphoprotein</keyword>
<dbReference type="GO" id="GO:0047527">
    <property type="term" value="F:2,3-dihydroxybenzoate-serine ligase activity"/>
    <property type="evidence" value="ECO:0007669"/>
    <property type="project" value="TreeGrafter"/>
</dbReference>
<evidence type="ECO:0000259" key="5">
    <source>
        <dbReference type="PROSITE" id="PS50075"/>
    </source>
</evidence>
<dbReference type="PROSITE" id="PS50075">
    <property type="entry name" value="CARRIER"/>
    <property type="match status" value="1"/>
</dbReference>
<sequence>MNNPDITSPEAYVPQQVWLTVNTGLPDFATPASPAQERIWLASQLAPGAQYRINDQLWFYESADADALIDALQTVLTRHESLRTAFTVDDGVLLQRVSGRVEVPISYWDYADLPFESIRPLLGRVHAWVAEQEIPMHSAPLLQAAVIAGQDGAGLSWSVHHTVMDAASVLTLRGELTELVSAARAGREPELPELPIQYADYSEWYRQQLQAELPELDAFWSRQLADLPATHRIPLDRPRPDERTFAGDEVVVRPDPALRAGVADLARQFRATEFMVWCSALAAVVARWSDSDDFAIGVPVSGRDRADLEPVVGMFVNMIVLRVDASGDPTFGELLTRLRAVTLDSLEHQRMPFQRLVHQFAGDRSSAAPPLYQIGFNFIPMTLPTSAGAAEDDLLCEVGDTAVRLEYNTALFTEQTVRQVATALLDLVGVVVGDPDRRLSSLPAPVRPVPGIPVEAEQESVPAGKSADKIAHQPGPPQDDLEQLVARIWMDVLEVDTVDRSDDFFLLGGHSLLALRVIARLREAADVDLPIAEFFDDTTVAGIAAALGRAMLAELSALSDTEAAALAGELAAEERGATP</sequence>
<evidence type="ECO:0000313" key="6">
    <source>
        <dbReference type="EMBL" id="NNG37339.1"/>
    </source>
</evidence>
<dbReference type="Gene3D" id="1.10.1200.10">
    <property type="entry name" value="ACP-like"/>
    <property type="match status" value="1"/>
</dbReference>
<evidence type="ECO:0000256" key="2">
    <source>
        <dbReference type="ARBA" id="ARBA00022450"/>
    </source>
</evidence>
<comment type="caution">
    <text evidence="6">The sequence shown here is derived from an EMBL/GenBank/DDBJ whole genome shotgun (WGS) entry which is preliminary data.</text>
</comment>
<proteinExistence type="predicted"/>
<dbReference type="Gene3D" id="3.30.559.10">
    <property type="entry name" value="Chloramphenicol acetyltransferase-like domain"/>
    <property type="match status" value="1"/>
</dbReference>
<dbReference type="InterPro" id="IPR006162">
    <property type="entry name" value="Ppantetheine_attach_site"/>
</dbReference>
<feature type="region of interest" description="Disordered" evidence="4">
    <location>
        <begin position="456"/>
        <end position="477"/>
    </location>
</feature>
<keyword evidence="7" id="KW-1185">Reference proteome</keyword>
<keyword evidence="2" id="KW-0596">Phosphopantetheine</keyword>
<dbReference type="InterPro" id="IPR001242">
    <property type="entry name" value="Condensation_dom"/>
</dbReference>
<name>A0A849A9Y1_9ACTN</name>
<evidence type="ECO:0000256" key="1">
    <source>
        <dbReference type="ARBA" id="ARBA00001957"/>
    </source>
</evidence>
<dbReference type="GO" id="GO:0009366">
    <property type="term" value="C:enterobactin synthetase complex"/>
    <property type="evidence" value="ECO:0007669"/>
    <property type="project" value="TreeGrafter"/>
</dbReference>
<evidence type="ECO:0000256" key="3">
    <source>
        <dbReference type="ARBA" id="ARBA00022553"/>
    </source>
</evidence>
<dbReference type="AlphaFoldDB" id="A0A849A9Y1"/>
<feature type="domain" description="Carrier" evidence="5">
    <location>
        <begin position="476"/>
        <end position="551"/>
    </location>
</feature>
<dbReference type="PANTHER" id="PTHR45527">
    <property type="entry name" value="NONRIBOSOMAL PEPTIDE SYNTHETASE"/>
    <property type="match status" value="1"/>
</dbReference>
<dbReference type="InterPro" id="IPR020806">
    <property type="entry name" value="PKS_PP-bd"/>
</dbReference>
<dbReference type="PANTHER" id="PTHR45527:SF1">
    <property type="entry name" value="FATTY ACID SYNTHASE"/>
    <property type="match status" value="1"/>
</dbReference>
<dbReference type="SUPFAM" id="SSF47336">
    <property type="entry name" value="ACP-like"/>
    <property type="match status" value="1"/>
</dbReference>
<dbReference type="Pfam" id="PF00550">
    <property type="entry name" value="PP-binding"/>
    <property type="match status" value="1"/>
</dbReference>
<dbReference type="EMBL" id="JABEND010000012">
    <property type="protein sequence ID" value="NNG37339.1"/>
    <property type="molecule type" value="Genomic_DNA"/>
</dbReference>
<dbReference type="GO" id="GO:0009239">
    <property type="term" value="P:enterobactin biosynthetic process"/>
    <property type="evidence" value="ECO:0007669"/>
    <property type="project" value="TreeGrafter"/>
</dbReference>
<dbReference type="GO" id="GO:0072330">
    <property type="term" value="P:monocarboxylic acid biosynthetic process"/>
    <property type="evidence" value="ECO:0007669"/>
    <property type="project" value="UniProtKB-ARBA"/>
</dbReference>
<accession>A0A849A9Y1</accession>
<dbReference type="CDD" id="cd19531">
    <property type="entry name" value="LCL_NRPS-like"/>
    <property type="match status" value="1"/>
</dbReference>
<reference evidence="6 7" key="1">
    <citation type="submission" date="2020-05" db="EMBL/GenBank/DDBJ databases">
        <title>Nakamurella sp. DB0629 isolated from air conditioner.</title>
        <authorList>
            <person name="Kim D.H."/>
            <person name="Kim D.-U."/>
        </authorList>
    </citation>
    <scope>NUCLEOTIDE SEQUENCE [LARGE SCALE GENOMIC DNA]</scope>
    <source>
        <strain evidence="6 7">DB0629</strain>
    </source>
</reference>
<evidence type="ECO:0000256" key="4">
    <source>
        <dbReference type="SAM" id="MobiDB-lite"/>
    </source>
</evidence>
<dbReference type="GO" id="GO:0043041">
    <property type="term" value="P:amino acid activation for nonribosomal peptide biosynthetic process"/>
    <property type="evidence" value="ECO:0007669"/>
    <property type="project" value="TreeGrafter"/>
</dbReference>
<dbReference type="GO" id="GO:0031177">
    <property type="term" value="F:phosphopantetheine binding"/>
    <property type="evidence" value="ECO:0007669"/>
    <property type="project" value="InterPro"/>
</dbReference>
<dbReference type="InterPro" id="IPR023213">
    <property type="entry name" value="CAT-like_dom_sf"/>
</dbReference>
<protein>
    <recommendedName>
        <fullName evidence="5">Carrier domain-containing protein</fullName>
    </recommendedName>
</protein>
<evidence type="ECO:0000313" key="7">
    <source>
        <dbReference type="Proteomes" id="UP000562984"/>
    </source>
</evidence>